<proteinExistence type="predicted"/>
<accession>A0ABQ9IH50</accession>
<dbReference type="Proteomes" id="UP001159363">
    <property type="component" value="Chromosome 1"/>
</dbReference>
<comment type="caution">
    <text evidence="1">The sequence shown here is derived from an EMBL/GenBank/DDBJ whole genome shotgun (WGS) entry which is preliminary data.</text>
</comment>
<organism evidence="1 2">
    <name type="scientific">Dryococelus australis</name>
    <dbReference type="NCBI Taxonomy" id="614101"/>
    <lineage>
        <taxon>Eukaryota</taxon>
        <taxon>Metazoa</taxon>
        <taxon>Ecdysozoa</taxon>
        <taxon>Arthropoda</taxon>
        <taxon>Hexapoda</taxon>
        <taxon>Insecta</taxon>
        <taxon>Pterygota</taxon>
        <taxon>Neoptera</taxon>
        <taxon>Polyneoptera</taxon>
        <taxon>Phasmatodea</taxon>
        <taxon>Verophasmatodea</taxon>
        <taxon>Anareolatae</taxon>
        <taxon>Phasmatidae</taxon>
        <taxon>Eurycanthinae</taxon>
        <taxon>Dryococelus</taxon>
    </lineage>
</organism>
<sequence>MQKLHNRSHNECNYQIGDNILVQSHYLSKGVDKFTAKLAINHKEPYVIIEFLIPANLLVRDCQRSSVMNVHVAKTKPLVEVCIGGSPRCLASILPHPSCDCISDASLSLLHVRAYKMLLLRCVG</sequence>
<keyword evidence="2" id="KW-1185">Reference proteome</keyword>
<protein>
    <submittedName>
        <fullName evidence="1">Uncharacterized protein</fullName>
    </submittedName>
</protein>
<evidence type="ECO:0000313" key="1">
    <source>
        <dbReference type="EMBL" id="KAJ8895178.1"/>
    </source>
</evidence>
<reference evidence="1 2" key="1">
    <citation type="submission" date="2023-02" db="EMBL/GenBank/DDBJ databases">
        <title>LHISI_Scaffold_Assembly.</title>
        <authorList>
            <person name="Stuart O.P."/>
            <person name="Cleave R."/>
            <person name="Magrath M.J.L."/>
            <person name="Mikheyev A.S."/>
        </authorList>
    </citation>
    <scope>NUCLEOTIDE SEQUENCE [LARGE SCALE GENOMIC DNA]</scope>
    <source>
        <strain evidence="1">Daus_M_001</strain>
        <tissue evidence="1">Leg muscle</tissue>
    </source>
</reference>
<name>A0ABQ9IH50_9NEOP</name>
<dbReference type="EMBL" id="JARBHB010000001">
    <property type="protein sequence ID" value="KAJ8895178.1"/>
    <property type="molecule type" value="Genomic_DNA"/>
</dbReference>
<gene>
    <name evidence="1" type="ORF">PR048_000503</name>
</gene>
<evidence type="ECO:0000313" key="2">
    <source>
        <dbReference type="Proteomes" id="UP001159363"/>
    </source>
</evidence>